<dbReference type="EMBL" id="VOEI01000002">
    <property type="protein sequence ID" value="TWR26842.1"/>
    <property type="molecule type" value="Genomic_DNA"/>
</dbReference>
<evidence type="ECO:0000259" key="1">
    <source>
        <dbReference type="PROSITE" id="PS50102"/>
    </source>
</evidence>
<proteinExistence type="predicted"/>
<feature type="domain" description="RRM" evidence="1">
    <location>
        <begin position="11"/>
        <end position="45"/>
    </location>
</feature>
<dbReference type="PROSITE" id="PS50102">
    <property type="entry name" value="RRM"/>
    <property type="match status" value="1"/>
</dbReference>
<organism evidence="2 3">
    <name type="scientific">Mucilaginibacter achroorhodeus</name>
    <dbReference type="NCBI Taxonomy" id="2599294"/>
    <lineage>
        <taxon>Bacteria</taxon>
        <taxon>Pseudomonadati</taxon>
        <taxon>Bacteroidota</taxon>
        <taxon>Sphingobacteriia</taxon>
        <taxon>Sphingobacteriales</taxon>
        <taxon>Sphingobacteriaceae</taxon>
        <taxon>Mucilaginibacter</taxon>
    </lineage>
</organism>
<dbReference type="InterPro" id="IPR012677">
    <property type="entry name" value="Nucleotide-bd_a/b_plait_sf"/>
</dbReference>
<dbReference type="Gene3D" id="3.30.70.330">
    <property type="match status" value="1"/>
</dbReference>
<gene>
    <name evidence="2" type="ORF">FPZ42_07335</name>
</gene>
<protein>
    <recommendedName>
        <fullName evidence="1">RRM domain-containing protein</fullName>
    </recommendedName>
</protein>
<reference evidence="2 3" key="1">
    <citation type="submission" date="2019-07" db="EMBL/GenBank/DDBJ databases">
        <authorList>
            <person name="Kim J."/>
        </authorList>
    </citation>
    <scope>NUCLEOTIDE SEQUENCE [LARGE SCALE GENOMIC DNA]</scope>
    <source>
        <strain evidence="2 3">MJ1a</strain>
    </source>
</reference>
<evidence type="ECO:0000313" key="3">
    <source>
        <dbReference type="Proteomes" id="UP000318010"/>
    </source>
</evidence>
<dbReference type="Pfam" id="PF00076">
    <property type="entry name" value="RRM_1"/>
    <property type="match status" value="1"/>
</dbReference>
<dbReference type="SUPFAM" id="SSF54928">
    <property type="entry name" value="RNA-binding domain, RBD"/>
    <property type="match status" value="1"/>
</dbReference>
<name>A0A563U672_9SPHI</name>
<dbReference type="InterPro" id="IPR035979">
    <property type="entry name" value="RBD_domain_sf"/>
</dbReference>
<sequence length="45" mass="5148">MYICRIILELVKLFVGGFPLEIDEMELAKLFAPHGDVSTIEIMHD</sequence>
<dbReference type="GO" id="GO:0003723">
    <property type="term" value="F:RNA binding"/>
    <property type="evidence" value="ECO:0007669"/>
    <property type="project" value="InterPro"/>
</dbReference>
<comment type="caution">
    <text evidence="2">The sequence shown here is derived from an EMBL/GenBank/DDBJ whole genome shotgun (WGS) entry which is preliminary data.</text>
</comment>
<dbReference type="AlphaFoldDB" id="A0A563U672"/>
<dbReference type="Proteomes" id="UP000318010">
    <property type="component" value="Unassembled WGS sequence"/>
</dbReference>
<keyword evidence="3" id="KW-1185">Reference proteome</keyword>
<evidence type="ECO:0000313" key="2">
    <source>
        <dbReference type="EMBL" id="TWR26842.1"/>
    </source>
</evidence>
<dbReference type="InterPro" id="IPR000504">
    <property type="entry name" value="RRM_dom"/>
</dbReference>
<accession>A0A563U672</accession>